<evidence type="ECO:0000256" key="1">
    <source>
        <dbReference type="SAM" id="Phobius"/>
    </source>
</evidence>
<feature type="transmembrane region" description="Helical" evidence="1">
    <location>
        <begin position="63"/>
        <end position="80"/>
    </location>
</feature>
<keyword evidence="1" id="KW-1133">Transmembrane helix</keyword>
<dbReference type="Proteomes" id="UP000671960">
    <property type="component" value="Chromosome"/>
</dbReference>
<dbReference type="EMBL" id="CP050854">
    <property type="protein sequence ID" value="QTF06949.1"/>
    <property type="molecule type" value="Genomic_DNA"/>
</dbReference>
<sequence>MLDKVWFTYKARIQAHHRLEWMDTHWGQSTHSQFLLVWYAVLGAALAVVAIRYPILLGRDTDIFGAVLSIALLGVSLSIANRDFRGRAMNMRKNYLALQHLYNVINSREVVTEEDIIKYDDLLNEVENHNDMDDKIFRVRNSSQLSSRKPERIEYVQVYGSLTVKYIVLVFSYLAPFIIAWCFYE</sequence>
<proteinExistence type="predicted"/>
<organism evidence="3 4">
    <name type="scientific">Brenneria izadpanahii</name>
    <dbReference type="NCBI Taxonomy" id="2722756"/>
    <lineage>
        <taxon>Bacteria</taxon>
        <taxon>Pseudomonadati</taxon>
        <taxon>Pseudomonadota</taxon>
        <taxon>Gammaproteobacteria</taxon>
        <taxon>Enterobacterales</taxon>
        <taxon>Pectobacteriaceae</taxon>
        <taxon>Brenneria</taxon>
    </lineage>
</organism>
<evidence type="ECO:0000259" key="2">
    <source>
        <dbReference type="Pfam" id="PF18160"/>
    </source>
</evidence>
<accession>A0ABX7UTG3</accession>
<protein>
    <submittedName>
        <fullName evidence="3">SLATT domain-containing protein</fullName>
    </submittedName>
</protein>
<feature type="transmembrane region" description="Helical" evidence="1">
    <location>
        <begin position="166"/>
        <end position="184"/>
    </location>
</feature>
<dbReference type="NCBIfam" id="NF033631">
    <property type="entry name" value="SLATT_5"/>
    <property type="match status" value="1"/>
</dbReference>
<keyword evidence="1" id="KW-0812">Transmembrane</keyword>
<gene>
    <name evidence="3" type="ORF">HC231_02620</name>
</gene>
<dbReference type="InterPro" id="IPR041115">
    <property type="entry name" value="SLATT_5"/>
</dbReference>
<name>A0ABX7UTG3_9GAMM</name>
<feature type="transmembrane region" description="Helical" evidence="1">
    <location>
        <begin position="32"/>
        <end position="51"/>
    </location>
</feature>
<evidence type="ECO:0000313" key="4">
    <source>
        <dbReference type="Proteomes" id="UP000671960"/>
    </source>
</evidence>
<keyword evidence="4" id="KW-1185">Reference proteome</keyword>
<evidence type="ECO:0000313" key="3">
    <source>
        <dbReference type="EMBL" id="QTF06949.1"/>
    </source>
</evidence>
<reference evidence="3 4" key="1">
    <citation type="submission" date="2020-03" db="EMBL/GenBank/DDBJ databases">
        <authorList>
            <person name="Bakhshi Ganjeh M."/>
        </authorList>
    </citation>
    <scope>NUCLEOTIDE SEQUENCE [LARGE SCALE GENOMIC DNA]</scope>
    <source>
        <strain evidence="4">Iran 50</strain>
    </source>
</reference>
<dbReference type="Pfam" id="PF18160">
    <property type="entry name" value="SLATT_5"/>
    <property type="match status" value="1"/>
</dbReference>
<keyword evidence="1" id="KW-0472">Membrane</keyword>
<feature type="domain" description="SMODS and SLOG-associating 2TM effector" evidence="2">
    <location>
        <begin position="2"/>
        <end position="179"/>
    </location>
</feature>
<dbReference type="RefSeq" id="WP_208229596.1">
    <property type="nucleotide sequence ID" value="NZ_CP050854.1"/>
</dbReference>